<organism evidence="7 8">
    <name type="scientific">Angomonas deanei</name>
    <dbReference type="NCBI Taxonomy" id="59799"/>
    <lineage>
        <taxon>Eukaryota</taxon>
        <taxon>Discoba</taxon>
        <taxon>Euglenozoa</taxon>
        <taxon>Kinetoplastea</taxon>
        <taxon>Metakinetoplastina</taxon>
        <taxon>Trypanosomatida</taxon>
        <taxon>Trypanosomatidae</taxon>
        <taxon>Strigomonadinae</taxon>
        <taxon>Angomonas</taxon>
    </lineage>
</organism>
<dbReference type="Pfam" id="PF00400">
    <property type="entry name" value="WD40"/>
    <property type="match status" value="1"/>
</dbReference>
<dbReference type="PROSITE" id="PS00678">
    <property type="entry name" value="WD_REPEATS_1"/>
    <property type="match status" value="1"/>
</dbReference>
<accession>A0A7G2CMD7</accession>
<dbReference type="PANTHER" id="PTHR32215">
    <property type="entry name" value="CILIA- AND FLAGELLA-ASSOCIATED PROTEIN 57"/>
    <property type="match status" value="1"/>
</dbReference>
<keyword evidence="8" id="KW-1185">Reference proteome</keyword>
<dbReference type="InterPro" id="IPR015943">
    <property type="entry name" value="WD40/YVTN_repeat-like_dom_sf"/>
</dbReference>
<keyword evidence="1 4" id="KW-0853">WD repeat</keyword>
<dbReference type="PROSITE" id="PS50294">
    <property type="entry name" value="WD_REPEATS_REGION"/>
    <property type="match status" value="1"/>
</dbReference>
<protein>
    <submittedName>
        <fullName evidence="7">Uncharacterized protein</fullName>
    </submittedName>
</protein>
<feature type="coiled-coil region" evidence="5">
    <location>
        <begin position="218"/>
        <end position="343"/>
    </location>
</feature>
<evidence type="ECO:0000256" key="2">
    <source>
        <dbReference type="ARBA" id="ARBA00022737"/>
    </source>
</evidence>
<dbReference type="SMART" id="SM00320">
    <property type="entry name" value="WD40"/>
    <property type="match status" value="3"/>
</dbReference>
<feature type="coiled-coil region" evidence="5">
    <location>
        <begin position="629"/>
        <end position="738"/>
    </location>
</feature>
<sequence>MHSTTIHVYYTYTCELLGHLRGHNGKGPESLLVPPDDTRIISTGTDGAVYEFNLRDFHKVSDNVLKAVTYNCGVSDVATVWVGGNDRKLRQFERNKLQSFVEYNLVDASLISMSISQGMKLLFGGCEDGTLRVFNTYLGEKLMSANKEAGTATRSITIESHSTHTGLVTNLALAWDESLLVSVGEDGVVVFWDVVAPQRGLGKELQYSNELMMDRRELEEIAKQVDHYKSQLLDLKQRMLQQQSKRERAHESQIADLAKQYEGELEKQKDMLVSLEAEKSEQAIRFTEFMAELDEKSKRILNQTKEDYESKVTSLQERSRQLKSLIEQRRKEFEDKAAVIREEAAGEKTETQLQHKKRLEDLDEENHQLVLEKTKNDAETEAMSKLLEEDNDVDIISKKEDYEKRRREQEEELSAIQAANGAMLSKENLNRADLEAKVADVNEKLKQQSGLESQIESAKRDIDALTNEYRERGETIAEKERRIYDLKKKNQELEKFKFVLEYKIKELKAQIDPRDEEIRSTKEKLTNMGSEAEQYQQSSENLSLQIRSLRQKRAGNQKEIDGLHEKLKNVEEQQSRLWTEIANVYALCDESQGTPKERNARLKEMAKALLEKYTDPKPSSIQKSKVLSARTAADEVREYNRQRDHLERNLTSLKKKVNKDVENNRSDRSRITAENVILIREINDLRKEARTLAAKAGVVIEVDPTGTSAYDEEWQREIHAQNAEITRLQELSDDLEAQLKLKGIPPPQ</sequence>
<proteinExistence type="predicted"/>
<gene>
    <name evidence="7" type="ORF">ADEAN_000693700</name>
</gene>
<dbReference type="EMBL" id="LR877158">
    <property type="protein sequence ID" value="CAD2219432.1"/>
    <property type="molecule type" value="Genomic_DNA"/>
</dbReference>
<keyword evidence="3" id="KW-0689">Ribosomal protein</keyword>
<dbReference type="VEuPathDB" id="TriTrypDB:ADEAN_000693700"/>
<dbReference type="AlphaFoldDB" id="A0A7G2CMD7"/>
<dbReference type="PANTHER" id="PTHR32215:SF14">
    <property type="entry name" value="SMALL RIBOSOMAL SUBUNIT PROTEIN RACK1"/>
    <property type="match status" value="1"/>
</dbReference>
<dbReference type="SUPFAM" id="SSF50998">
    <property type="entry name" value="Quinoprotein alcohol dehydrogenase-like"/>
    <property type="match status" value="1"/>
</dbReference>
<evidence type="ECO:0000256" key="4">
    <source>
        <dbReference type="PROSITE-ProRule" id="PRU00221"/>
    </source>
</evidence>
<name>A0A7G2CMD7_9TRYP</name>
<evidence type="ECO:0000256" key="5">
    <source>
        <dbReference type="SAM" id="Coils"/>
    </source>
</evidence>
<keyword evidence="3" id="KW-0687">Ribonucleoprotein</keyword>
<dbReference type="OrthoDB" id="10251741at2759"/>
<reference evidence="7 8" key="1">
    <citation type="submission" date="2020-08" db="EMBL/GenBank/DDBJ databases">
        <authorList>
            <person name="Newling K."/>
            <person name="Davey J."/>
            <person name="Forrester S."/>
        </authorList>
    </citation>
    <scope>NUCLEOTIDE SEQUENCE [LARGE SCALE GENOMIC DNA]</scope>
    <source>
        <strain evidence="8">Crithidia deanei Carvalho (ATCC PRA-265)</strain>
    </source>
</reference>
<feature type="repeat" description="WD" evidence="4">
    <location>
        <begin position="161"/>
        <end position="194"/>
    </location>
</feature>
<evidence type="ECO:0000256" key="1">
    <source>
        <dbReference type="ARBA" id="ARBA00022574"/>
    </source>
</evidence>
<keyword evidence="2" id="KW-0677">Repeat</keyword>
<feature type="coiled-coil region" evidence="5">
    <location>
        <begin position="399"/>
        <end position="496"/>
    </location>
</feature>
<evidence type="ECO:0000313" key="7">
    <source>
        <dbReference type="EMBL" id="CAD2219432.1"/>
    </source>
</evidence>
<dbReference type="InterPro" id="IPR011047">
    <property type="entry name" value="Quinoprotein_ADH-like_sf"/>
</dbReference>
<dbReference type="GO" id="GO:0005840">
    <property type="term" value="C:ribosome"/>
    <property type="evidence" value="ECO:0007669"/>
    <property type="project" value="UniProtKB-KW"/>
</dbReference>
<evidence type="ECO:0000256" key="6">
    <source>
        <dbReference type="SAM" id="MobiDB-lite"/>
    </source>
</evidence>
<dbReference type="Gene3D" id="2.130.10.10">
    <property type="entry name" value="YVTN repeat-like/Quinoprotein amine dehydrogenase"/>
    <property type="match status" value="1"/>
</dbReference>
<dbReference type="Proteomes" id="UP000515908">
    <property type="component" value="Chromosome 14"/>
</dbReference>
<evidence type="ECO:0000313" key="8">
    <source>
        <dbReference type="Proteomes" id="UP000515908"/>
    </source>
</evidence>
<feature type="coiled-coil region" evidence="5">
    <location>
        <begin position="532"/>
        <end position="573"/>
    </location>
</feature>
<evidence type="ECO:0000256" key="3">
    <source>
        <dbReference type="ARBA" id="ARBA00022980"/>
    </source>
</evidence>
<dbReference type="InterPro" id="IPR052993">
    <property type="entry name" value="CFA-57"/>
</dbReference>
<dbReference type="PROSITE" id="PS50082">
    <property type="entry name" value="WD_REPEATS_2"/>
    <property type="match status" value="1"/>
</dbReference>
<feature type="region of interest" description="Disordered" evidence="6">
    <location>
        <begin position="346"/>
        <end position="365"/>
    </location>
</feature>
<keyword evidence="5" id="KW-0175">Coiled coil</keyword>
<dbReference type="InterPro" id="IPR001680">
    <property type="entry name" value="WD40_rpt"/>
</dbReference>
<dbReference type="Gene3D" id="1.10.287.1490">
    <property type="match status" value="1"/>
</dbReference>
<dbReference type="InterPro" id="IPR019775">
    <property type="entry name" value="WD40_repeat_CS"/>
</dbReference>